<evidence type="ECO:0000313" key="3">
    <source>
        <dbReference type="Proteomes" id="UP000482960"/>
    </source>
</evidence>
<organism evidence="2 3">
    <name type="scientific">Phytohabitans rumicis</name>
    <dbReference type="NCBI Taxonomy" id="1076125"/>
    <lineage>
        <taxon>Bacteria</taxon>
        <taxon>Bacillati</taxon>
        <taxon>Actinomycetota</taxon>
        <taxon>Actinomycetes</taxon>
        <taxon>Micromonosporales</taxon>
        <taxon>Micromonosporaceae</taxon>
    </lineage>
</organism>
<comment type="caution">
    <text evidence="2">The sequence shown here is derived from an EMBL/GenBank/DDBJ whole genome shotgun (WGS) entry which is preliminary data.</text>
</comment>
<dbReference type="RefSeq" id="WP_173074618.1">
    <property type="nucleotide sequence ID" value="NZ_BAABJB010000063.1"/>
</dbReference>
<sequence>MKLFSRPIILAVAGVVTTTALAVVVNVWTDSWNWIALVALLGLVVTATVLAVMTGTTARPAKTTVIQSASKGGRISDGVIRAMREADVEEHATNEGVIRRSKIDADNATVRRTSDGGVIEGGTLEAS</sequence>
<dbReference type="EMBL" id="BLPG01000001">
    <property type="protein sequence ID" value="GFJ87598.1"/>
    <property type="molecule type" value="Genomic_DNA"/>
</dbReference>
<dbReference type="AlphaFoldDB" id="A0A6V8KY31"/>
<protein>
    <submittedName>
        <fullName evidence="2">Uncharacterized protein</fullName>
    </submittedName>
</protein>
<gene>
    <name evidence="2" type="ORF">Prum_012400</name>
</gene>
<name>A0A6V8KY31_9ACTN</name>
<feature type="transmembrane region" description="Helical" evidence="1">
    <location>
        <begin position="32"/>
        <end position="53"/>
    </location>
</feature>
<dbReference type="Proteomes" id="UP000482960">
    <property type="component" value="Unassembled WGS sequence"/>
</dbReference>
<keyword evidence="1" id="KW-1133">Transmembrane helix</keyword>
<reference evidence="2 3" key="1">
    <citation type="submission" date="2020-03" db="EMBL/GenBank/DDBJ databases">
        <title>Whole genome shotgun sequence of Phytohabitans rumicis NBRC 108638.</title>
        <authorList>
            <person name="Komaki H."/>
            <person name="Tamura T."/>
        </authorList>
    </citation>
    <scope>NUCLEOTIDE SEQUENCE [LARGE SCALE GENOMIC DNA]</scope>
    <source>
        <strain evidence="2 3">NBRC 108638</strain>
    </source>
</reference>
<accession>A0A6V8KY31</accession>
<keyword evidence="1" id="KW-0472">Membrane</keyword>
<evidence type="ECO:0000256" key="1">
    <source>
        <dbReference type="SAM" id="Phobius"/>
    </source>
</evidence>
<keyword evidence="1" id="KW-0812">Transmembrane</keyword>
<keyword evidence="3" id="KW-1185">Reference proteome</keyword>
<proteinExistence type="predicted"/>
<evidence type="ECO:0000313" key="2">
    <source>
        <dbReference type="EMBL" id="GFJ87598.1"/>
    </source>
</evidence>
<reference evidence="2 3" key="2">
    <citation type="submission" date="2020-03" db="EMBL/GenBank/DDBJ databases">
        <authorList>
            <person name="Ichikawa N."/>
            <person name="Kimura A."/>
            <person name="Kitahashi Y."/>
            <person name="Uohara A."/>
        </authorList>
    </citation>
    <scope>NUCLEOTIDE SEQUENCE [LARGE SCALE GENOMIC DNA]</scope>
    <source>
        <strain evidence="2 3">NBRC 108638</strain>
    </source>
</reference>